<accession>G5IJV5</accession>
<proteinExistence type="predicted"/>
<sequence length="483" mass="55461">MRRGYAAGWVMAGIMSVFLVGCQAEEAVRETETGAETVTEARTEAKTEMETETEPESEESFPALLYQFARMYGIIKSEYPVYELDEGMEWELPEKGKTILLTSAIHQDRELIVSMFMNDYSDRAVLAEERYQNELWKSGDGLFLTGPGIQGEGIKPQESIYATDTAYSEEYGYGRYVIEARFELPVAPDEGDKISGYAIRLLDFEEPLEFALKRVPEYDTLEELAKQEHGSLDTHDNISIISMGERVEEGILVSWYVYSETGRRSISVIYKPPLQEVELPVISGNGKQYPIRQLFANPYGDNLGHYRLSDLKQYGRRTRCLFDVPQEEQNGVFQMEIPGITFLDSKESEPVTLPIPEDYEEVNEDVLWDEGSVRILGITRMKEPQTMEITDNQGNGKVRERPAVYIDVAAVDEEKDLALRGLICQRKLRWSGWENERYDYDQEGNLNGFRIFYEEGDTEVTLKFHGAAFYWNQPYEMELPLLE</sequence>
<organism evidence="2 3">
    <name type="scientific">Hungatella hathewayi WAL-18680</name>
    <dbReference type="NCBI Taxonomy" id="742737"/>
    <lineage>
        <taxon>Bacteria</taxon>
        <taxon>Bacillati</taxon>
        <taxon>Bacillota</taxon>
        <taxon>Clostridia</taxon>
        <taxon>Lachnospirales</taxon>
        <taxon>Lachnospiraceae</taxon>
        <taxon>Hungatella</taxon>
    </lineage>
</organism>
<evidence type="ECO:0000256" key="1">
    <source>
        <dbReference type="SAM" id="MobiDB-lite"/>
    </source>
</evidence>
<dbReference type="AlphaFoldDB" id="G5IJV5"/>
<name>G5IJV5_9FIRM</name>
<dbReference type="HOGENOM" id="CLU_035300_0_0_9"/>
<dbReference type="PROSITE" id="PS51257">
    <property type="entry name" value="PROKAR_LIPOPROTEIN"/>
    <property type="match status" value="1"/>
</dbReference>
<feature type="compositionally biased region" description="Acidic residues" evidence="1">
    <location>
        <begin position="50"/>
        <end position="59"/>
    </location>
</feature>
<evidence type="ECO:0000313" key="2">
    <source>
        <dbReference type="EMBL" id="EHI58325.1"/>
    </source>
</evidence>
<dbReference type="Proteomes" id="UP000005384">
    <property type="component" value="Unassembled WGS sequence"/>
</dbReference>
<dbReference type="OrthoDB" id="1957493at2"/>
<dbReference type="EMBL" id="ADLN01000104">
    <property type="protein sequence ID" value="EHI58325.1"/>
    <property type="molecule type" value="Genomic_DNA"/>
</dbReference>
<dbReference type="RefSeq" id="WP_006781774.1">
    <property type="nucleotide sequence ID" value="NZ_CP040506.1"/>
</dbReference>
<dbReference type="PATRIC" id="fig|742737.3.peg.3763"/>
<gene>
    <name evidence="2" type="ORF">HMPREF9473_03783</name>
</gene>
<evidence type="ECO:0000313" key="3">
    <source>
        <dbReference type="Proteomes" id="UP000005384"/>
    </source>
</evidence>
<reference evidence="2 3" key="1">
    <citation type="submission" date="2011-08" db="EMBL/GenBank/DDBJ databases">
        <title>The Genome Sequence of Clostridium hathewayi WAL-18680.</title>
        <authorList>
            <consortium name="The Broad Institute Genome Sequencing Platform"/>
            <person name="Earl A."/>
            <person name="Ward D."/>
            <person name="Feldgarden M."/>
            <person name="Gevers D."/>
            <person name="Finegold S.M."/>
            <person name="Summanen P.H."/>
            <person name="Molitoris D.R."/>
            <person name="Song M."/>
            <person name="Daigneault M."/>
            <person name="Allen-Vercoe E."/>
            <person name="Young S.K."/>
            <person name="Zeng Q."/>
            <person name="Gargeya S."/>
            <person name="Fitzgerald M."/>
            <person name="Haas B."/>
            <person name="Abouelleil A."/>
            <person name="Alvarado L."/>
            <person name="Arachchi H.M."/>
            <person name="Berlin A."/>
            <person name="Brown A."/>
            <person name="Chapman S.B."/>
            <person name="Chen Z."/>
            <person name="Dunbar C."/>
            <person name="Freedman E."/>
            <person name="Gearin G."/>
            <person name="Gellesch M."/>
            <person name="Goldberg J."/>
            <person name="Griggs A."/>
            <person name="Gujja S."/>
            <person name="Heiman D."/>
            <person name="Howarth C."/>
            <person name="Larson L."/>
            <person name="Lui A."/>
            <person name="MacDonald P.J.P."/>
            <person name="Montmayeur A."/>
            <person name="Murphy C."/>
            <person name="Neiman D."/>
            <person name="Pearson M."/>
            <person name="Priest M."/>
            <person name="Roberts A."/>
            <person name="Saif S."/>
            <person name="Shea T."/>
            <person name="Shenoy N."/>
            <person name="Sisk P."/>
            <person name="Stolte C."/>
            <person name="Sykes S."/>
            <person name="Wortman J."/>
            <person name="Nusbaum C."/>
            <person name="Birren B."/>
        </authorList>
    </citation>
    <scope>NUCLEOTIDE SEQUENCE [LARGE SCALE GENOMIC DNA]</scope>
    <source>
        <strain evidence="2 3">WAL-18680</strain>
    </source>
</reference>
<comment type="caution">
    <text evidence="2">The sequence shown here is derived from an EMBL/GenBank/DDBJ whole genome shotgun (WGS) entry which is preliminary data.</text>
</comment>
<feature type="region of interest" description="Disordered" evidence="1">
    <location>
        <begin position="29"/>
        <end position="59"/>
    </location>
</feature>
<feature type="compositionally biased region" description="Basic and acidic residues" evidence="1">
    <location>
        <begin position="39"/>
        <end position="49"/>
    </location>
</feature>
<keyword evidence="3" id="KW-1185">Reference proteome</keyword>
<protein>
    <submittedName>
        <fullName evidence="2">Uncharacterized protein</fullName>
    </submittedName>
</protein>